<dbReference type="EMBL" id="OZ020099">
    <property type="protein sequence ID" value="CAK9271584.1"/>
    <property type="molecule type" value="Genomic_DNA"/>
</dbReference>
<gene>
    <name evidence="5" type="ORF">CSSPJE1EN1_LOCUS17062</name>
</gene>
<keyword evidence="2" id="KW-0645">Protease</keyword>
<feature type="compositionally biased region" description="Basic and acidic residues" evidence="3">
    <location>
        <begin position="27"/>
        <end position="45"/>
    </location>
</feature>
<dbReference type="Gene3D" id="3.90.70.10">
    <property type="entry name" value="Cysteine proteinases"/>
    <property type="match status" value="1"/>
</dbReference>
<evidence type="ECO:0000259" key="4">
    <source>
        <dbReference type="PROSITE" id="PS50235"/>
    </source>
</evidence>
<feature type="domain" description="USP" evidence="4">
    <location>
        <begin position="282"/>
        <end position="688"/>
    </location>
</feature>
<dbReference type="InterPro" id="IPR038765">
    <property type="entry name" value="Papain-like_cys_pep_sf"/>
</dbReference>
<keyword evidence="2" id="KW-0833">Ubl conjugation pathway</keyword>
<comment type="similarity">
    <text evidence="1 2">Belongs to the peptidase C19 family.</text>
</comment>
<feature type="compositionally biased region" description="Polar residues" evidence="3">
    <location>
        <begin position="67"/>
        <end position="86"/>
    </location>
</feature>
<dbReference type="CDD" id="cd02257">
    <property type="entry name" value="Peptidase_C19"/>
    <property type="match status" value="1"/>
</dbReference>
<dbReference type="PROSITE" id="PS00973">
    <property type="entry name" value="USP_2"/>
    <property type="match status" value="1"/>
</dbReference>
<feature type="region of interest" description="Disordered" evidence="3">
    <location>
        <begin position="178"/>
        <end position="212"/>
    </location>
</feature>
<evidence type="ECO:0000313" key="5">
    <source>
        <dbReference type="EMBL" id="CAK9271584.1"/>
    </source>
</evidence>
<proteinExistence type="inferred from homology"/>
<feature type="region of interest" description="Disordered" evidence="3">
    <location>
        <begin position="1"/>
        <end position="151"/>
    </location>
</feature>
<evidence type="ECO:0000256" key="3">
    <source>
        <dbReference type="SAM" id="MobiDB-lite"/>
    </source>
</evidence>
<evidence type="ECO:0000256" key="2">
    <source>
        <dbReference type="RuleBase" id="RU366025"/>
    </source>
</evidence>
<feature type="compositionally biased region" description="Polar residues" evidence="3">
    <location>
        <begin position="47"/>
        <end position="58"/>
    </location>
</feature>
<name>A0ABP0WXI7_9BRYO</name>
<feature type="compositionally biased region" description="Polar residues" evidence="3">
    <location>
        <begin position="94"/>
        <end position="109"/>
    </location>
</feature>
<accession>A0ABP0WXI7</accession>
<feature type="compositionally biased region" description="Basic residues" evidence="3">
    <location>
        <begin position="8"/>
        <end position="17"/>
    </location>
</feature>
<reference evidence="5" key="1">
    <citation type="submission" date="2024-02" db="EMBL/GenBank/DDBJ databases">
        <authorList>
            <consortium name="ELIXIR-Norway"/>
            <consortium name="Elixir Norway"/>
        </authorList>
    </citation>
    <scope>NUCLEOTIDE SEQUENCE</scope>
</reference>
<keyword evidence="2" id="KW-0378">Hydrolase</keyword>
<comment type="catalytic activity">
    <reaction evidence="2">
        <text>Thiol-dependent hydrolysis of ester, thioester, amide, peptide and isopeptide bonds formed by the C-terminal Gly of ubiquitin (a 76-residue protein attached to proteins as an intracellular targeting signal).</text>
        <dbReference type="EC" id="3.4.19.12"/>
    </reaction>
</comment>
<dbReference type="InterPro" id="IPR018200">
    <property type="entry name" value="USP_CS"/>
</dbReference>
<dbReference type="Pfam" id="PF00443">
    <property type="entry name" value="UCH"/>
    <property type="match status" value="1"/>
</dbReference>
<dbReference type="EC" id="3.4.19.12" evidence="2"/>
<keyword evidence="2" id="KW-0788">Thiol protease</keyword>
<dbReference type="PANTHER" id="PTHR24006:SF827">
    <property type="entry name" value="UBIQUITIN CARBOXYL-TERMINAL HYDROLASE 34"/>
    <property type="match status" value="1"/>
</dbReference>
<dbReference type="InterPro" id="IPR050164">
    <property type="entry name" value="Peptidase_C19"/>
</dbReference>
<evidence type="ECO:0000313" key="6">
    <source>
        <dbReference type="Proteomes" id="UP001497444"/>
    </source>
</evidence>
<comment type="function">
    <text evidence="2">Recognizes and hydrolyzes the peptide bond at the C-terminal Gly of ubiquitin. Involved in the processing of poly-ubiquitin precursors as well as that of ubiquitinated proteins.</text>
</comment>
<keyword evidence="6" id="KW-1185">Reference proteome</keyword>
<sequence>MSAVINMHQRRTRAHGRQNRDPNTAVGEKEEHTPKKACPKIEKSIQEVLNHTRNTSGRGRQMVLAALQQQKAETKPSETASKTSPSAKEFQAMTKASGQVADRSNQEASRPSVMQGRSGSSPKDTRKRSMDSVDHREPLSVRSVPASNREGMELDEGLIVSPSQTMQQKEQTIVYTKRPKLQDAHPEADSLSSDLTDKKDLSPSDCCGEQPKSTADIFSQISNRRQLKTSPPPHACRENSLAVSSMTASELLVPLSNPLVNIGTPEREAVPPLVITSPPRLHGLMNLGNTCYMNVVVQALFSLPTFVSAMMRLSNLFSEQEAADANDLELRPPSRNESVYSALLHVLQDLNGADRHVPVNPVALKRSFAKHQARFWGSVQQDAHEFFCSLIDHIQEEVSSLLKKQSVNRADCPELGSICPTTYSFSCTVRNSLTCVDCGKVSHVEEMYRDFSIALPEDERDNCTKAYDLESLLHLYFQETTMSRKCEKCEGATVKAQVQILQLPRVLVLQLKRLHMDRDVPCTKVSAPVNFSSQLDIGPWCAKDVHNPKSAANGFVSDEQPMAVHCESQAHPVWELNGVLAQPSSSVQESPDYVKGDMDIQEATIEDSSQMILDVANKRTKVVSTSYRLQGIVQHLGGQASGGHFIADIHDAKANRWFRCDDSIVRDEPAEIVFSKVKEAYMFFYVNESLSGDNSSSSFEHPVLR</sequence>
<dbReference type="PANTHER" id="PTHR24006">
    <property type="entry name" value="UBIQUITIN CARBOXYL-TERMINAL HYDROLASE"/>
    <property type="match status" value="1"/>
</dbReference>
<protein>
    <recommendedName>
        <fullName evidence="2">Ubiquitin carboxyl-terminal hydrolase</fullName>
        <ecNumber evidence="2">3.4.19.12</ecNumber>
    </recommendedName>
</protein>
<organism evidence="5 6">
    <name type="scientific">Sphagnum jensenii</name>
    <dbReference type="NCBI Taxonomy" id="128206"/>
    <lineage>
        <taxon>Eukaryota</taxon>
        <taxon>Viridiplantae</taxon>
        <taxon>Streptophyta</taxon>
        <taxon>Embryophyta</taxon>
        <taxon>Bryophyta</taxon>
        <taxon>Sphagnophytina</taxon>
        <taxon>Sphagnopsida</taxon>
        <taxon>Sphagnales</taxon>
        <taxon>Sphagnaceae</taxon>
        <taxon>Sphagnum</taxon>
    </lineage>
</organism>
<dbReference type="InterPro" id="IPR028889">
    <property type="entry name" value="USP"/>
</dbReference>
<dbReference type="SUPFAM" id="SSF54001">
    <property type="entry name" value="Cysteine proteinases"/>
    <property type="match status" value="1"/>
</dbReference>
<dbReference type="InterPro" id="IPR001394">
    <property type="entry name" value="Peptidase_C19_UCH"/>
</dbReference>
<dbReference type="PROSITE" id="PS50235">
    <property type="entry name" value="USP_3"/>
    <property type="match status" value="1"/>
</dbReference>
<feature type="compositionally biased region" description="Basic and acidic residues" evidence="3">
    <location>
        <begin position="123"/>
        <end position="139"/>
    </location>
</feature>
<dbReference type="Proteomes" id="UP001497444">
    <property type="component" value="Chromosome 4"/>
</dbReference>
<dbReference type="PROSITE" id="PS00972">
    <property type="entry name" value="USP_1"/>
    <property type="match status" value="1"/>
</dbReference>
<evidence type="ECO:0000256" key="1">
    <source>
        <dbReference type="ARBA" id="ARBA00009085"/>
    </source>
</evidence>